<protein>
    <recommendedName>
        <fullName evidence="5">HPt domain-containing protein</fullName>
    </recommendedName>
</protein>
<comment type="caution">
    <text evidence="6">The sequence shown here is derived from an EMBL/GenBank/DDBJ whole genome shotgun (WGS) entry which is preliminary data.</text>
</comment>
<feature type="transmembrane region" description="Helical" evidence="4">
    <location>
        <begin position="25"/>
        <end position="46"/>
    </location>
</feature>
<evidence type="ECO:0000256" key="1">
    <source>
        <dbReference type="ARBA" id="ARBA00023012"/>
    </source>
</evidence>
<gene>
    <name evidence="6" type="ORF">A3K86_13645</name>
</gene>
<feature type="compositionally biased region" description="Low complexity" evidence="3">
    <location>
        <begin position="333"/>
        <end position="346"/>
    </location>
</feature>
<accession>A0A178K8G6</accession>
<keyword evidence="4" id="KW-0812">Transmembrane</keyword>
<evidence type="ECO:0000256" key="3">
    <source>
        <dbReference type="SAM" id="MobiDB-lite"/>
    </source>
</evidence>
<proteinExistence type="predicted"/>
<dbReference type="EMBL" id="LVHF01000028">
    <property type="protein sequence ID" value="OAN13618.1"/>
    <property type="molecule type" value="Genomic_DNA"/>
</dbReference>
<feature type="transmembrane region" description="Helical" evidence="4">
    <location>
        <begin position="252"/>
        <end position="273"/>
    </location>
</feature>
<evidence type="ECO:0000256" key="2">
    <source>
        <dbReference type="PROSITE-ProRule" id="PRU00110"/>
    </source>
</evidence>
<keyword evidence="2" id="KW-0597">Phosphoprotein</keyword>
<evidence type="ECO:0000313" key="6">
    <source>
        <dbReference type="EMBL" id="OAN13618.1"/>
    </source>
</evidence>
<organism evidence="6 7">
    <name type="scientific">Photobacterium jeanii</name>
    <dbReference type="NCBI Taxonomy" id="858640"/>
    <lineage>
        <taxon>Bacteria</taxon>
        <taxon>Pseudomonadati</taxon>
        <taxon>Pseudomonadota</taxon>
        <taxon>Gammaproteobacteria</taxon>
        <taxon>Vibrionales</taxon>
        <taxon>Vibrionaceae</taxon>
        <taxon>Photobacterium</taxon>
    </lineage>
</organism>
<feature type="compositionally biased region" description="Polar residues" evidence="3">
    <location>
        <begin position="305"/>
        <end position="326"/>
    </location>
</feature>
<keyword evidence="4" id="KW-1133">Transmembrane helix</keyword>
<keyword evidence="7" id="KW-1185">Reference proteome</keyword>
<feature type="compositionally biased region" description="Polar residues" evidence="3">
    <location>
        <begin position="547"/>
        <end position="564"/>
    </location>
</feature>
<name>A0A178K8G6_9GAMM</name>
<evidence type="ECO:0000313" key="7">
    <source>
        <dbReference type="Proteomes" id="UP000078503"/>
    </source>
</evidence>
<feature type="region of interest" description="Disordered" evidence="3">
    <location>
        <begin position="527"/>
        <end position="588"/>
    </location>
</feature>
<dbReference type="SUPFAM" id="SSF47226">
    <property type="entry name" value="Histidine-containing phosphotransfer domain, HPT domain"/>
    <property type="match status" value="2"/>
</dbReference>
<dbReference type="CDD" id="cd00088">
    <property type="entry name" value="HPT"/>
    <property type="match status" value="1"/>
</dbReference>
<dbReference type="STRING" id="858640.A3K86_13645"/>
<feature type="compositionally biased region" description="Basic and acidic residues" evidence="3">
    <location>
        <begin position="292"/>
        <end position="302"/>
    </location>
</feature>
<feature type="region of interest" description="Disordered" evidence="3">
    <location>
        <begin position="292"/>
        <end position="389"/>
    </location>
</feature>
<evidence type="ECO:0000256" key="4">
    <source>
        <dbReference type="SAM" id="Phobius"/>
    </source>
</evidence>
<dbReference type="GO" id="GO:0004672">
    <property type="term" value="F:protein kinase activity"/>
    <property type="evidence" value="ECO:0007669"/>
    <property type="project" value="UniProtKB-ARBA"/>
</dbReference>
<reference evidence="6 7" key="1">
    <citation type="submission" date="2016-03" db="EMBL/GenBank/DDBJ databases">
        <title>Photobacterium proteolyticum sp. nov. a protease producing bacterium isolated from ocean sediments of Laizhou Bay.</title>
        <authorList>
            <person name="Li Y."/>
        </authorList>
    </citation>
    <scope>NUCLEOTIDE SEQUENCE [LARGE SCALE GENOMIC DNA]</scope>
    <source>
        <strain evidence="6 7">R-40508</strain>
    </source>
</reference>
<dbReference type="PROSITE" id="PS50894">
    <property type="entry name" value="HPT"/>
    <property type="match status" value="2"/>
</dbReference>
<feature type="compositionally biased region" description="Polar residues" evidence="3">
    <location>
        <begin position="378"/>
        <end position="389"/>
    </location>
</feature>
<feature type="domain" description="HPt" evidence="5">
    <location>
        <begin position="424"/>
        <end position="520"/>
    </location>
</feature>
<dbReference type="Proteomes" id="UP000078503">
    <property type="component" value="Unassembled WGS sequence"/>
</dbReference>
<feature type="domain" description="HPt" evidence="5">
    <location>
        <begin position="607"/>
        <end position="708"/>
    </location>
</feature>
<dbReference type="OrthoDB" id="5913787at2"/>
<dbReference type="Gene3D" id="1.20.120.160">
    <property type="entry name" value="HPT domain"/>
    <property type="match status" value="2"/>
</dbReference>
<keyword evidence="4" id="KW-0472">Membrane</keyword>
<sequence>MDDDISKHIAEKQSLAQIFSTKLLWGWRTSVVLAVAAVFVFSYLFYQSSHLSRLQAQLEQLHTQSVHLHQQAVTNRFEKVDNPSAQSMPFRQSLLQLSDQNVGNATQASLDQLKLQGGQYAEMLDQALMSQDSFANIVDALVTAEQQAAHHPVLHELFQAFSMNVIQLLGAANTDHQAVMGALNQSLAAIDDAQQSLTPALQLQAQHTMKSVLPLLSRYVQFQQALGNINQAPFEQSYQQAQNNLHQERNQLTVWQAVLGIVFVVCFAFNLWLVQFYKVRQLVPLDKEEHAAKEQHGDKEDQVTDADTSGQVLSTAPTVKASSPANVNVAPATSDTSTTDISSTESAPSSAEVQPPAQVSTSVSSSKTASPMEEEVSSAVSHAQPQITEVNEDVNAVASATMETEHTSTELFDARHILSNMDDDLDSVIMLLEIFVQEHSADGEHFREALEQGRLEDAARIAHSLKGVASSIGSAALKQVSERLELALKQDDMIVEQDYTELNVTLRLVVAQVQDYLVAQGAKQEVVSSPQQIESNEDEEKKPESFSHLNPNSDPDSGLTNESSSDSRSDVTLEAEIPEEAGSTVKLQDREAPAIDIAYMMKTMDGDLETVQMLLEIFVEEHVNDGKRLTQLVYQTDPVPEEAIRLVHSIKGVSSSVGAQNLKAIAANIESRMKQGQTVSDADYREFDIRLSAAIDAANHFLATADSTADLELHEEGVA</sequence>
<dbReference type="GO" id="GO:0000160">
    <property type="term" value="P:phosphorelay signal transduction system"/>
    <property type="evidence" value="ECO:0007669"/>
    <property type="project" value="UniProtKB-KW"/>
</dbReference>
<feature type="modified residue" description="Phosphohistidine" evidence="2">
    <location>
        <position position="463"/>
    </location>
</feature>
<feature type="modified residue" description="Phosphohistidine" evidence="2">
    <location>
        <position position="648"/>
    </location>
</feature>
<keyword evidence="1" id="KW-0902">Two-component regulatory system</keyword>
<evidence type="ECO:0000259" key="5">
    <source>
        <dbReference type="PROSITE" id="PS50894"/>
    </source>
</evidence>
<feature type="compositionally biased region" description="Low complexity" evidence="3">
    <location>
        <begin position="353"/>
        <end position="371"/>
    </location>
</feature>
<dbReference type="InterPro" id="IPR036641">
    <property type="entry name" value="HPT_dom_sf"/>
</dbReference>
<dbReference type="Pfam" id="PF01627">
    <property type="entry name" value="Hpt"/>
    <property type="match status" value="2"/>
</dbReference>
<dbReference type="AlphaFoldDB" id="A0A178K8G6"/>
<dbReference type="SMART" id="SM00073">
    <property type="entry name" value="HPT"/>
    <property type="match status" value="2"/>
</dbReference>
<dbReference type="RefSeq" id="WP_068331970.1">
    <property type="nucleotide sequence ID" value="NZ_LVHF01000028.1"/>
</dbReference>
<dbReference type="InterPro" id="IPR008207">
    <property type="entry name" value="Sig_transdc_His_kin_Hpt_dom"/>
</dbReference>